<name>A0A3R9N056_9BACT</name>
<evidence type="ECO:0000256" key="1">
    <source>
        <dbReference type="SAM" id="SignalP"/>
    </source>
</evidence>
<dbReference type="Proteomes" id="UP000273500">
    <property type="component" value="Unassembled WGS sequence"/>
</dbReference>
<protein>
    <recommendedName>
        <fullName evidence="4">Lipoprotein</fullName>
    </recommendedName>
</protein>
<gene>
    <name evidence="2" type="ORF">EI291_20015</name>
</gene>
<feature type="chain" id="PRO_5018620776" description="Lipoprotein" evidence="1">
    <location>
        <begin position="31"/>
        <end position="187"/>
    </location>
</feature>
<organism evidence="2 3">
    <name type="scientific">Hymenobacter rigui</name>
    <dbReference type="NCBI Taxonomy" id="334424"/>
    <lineage>
        <taxon>Bacteria</taxon>
        <taxon>Pseudomonadati</taxon>
        <taxon>Bacteroidota</taxon>
        <taxon>Cytophagia</taxon>
        <taxon>Cytophagales</taxon>
        <taxon>Hymenobacteraceae</taxon>
        <taxon>Hymenobacter</taxon>
    </lineage>
</organism>
<dbReference type="PROSITE" id="PS51257">
    <property type="entry name" value="PROKAR_LIPOPROTEIN"/>
    <property type="match status" value="1"/>
</dbReference>
<evidence type="ECO:0000313" key="2">
    <source>
        <dbReference type="EMBL" id="RSK44950.1"/>
    </source>
</evidence>
<dbReference type="RefSeq" id="WP_125424059.1">
    <property type="nucleotide sequence ID" value="NZ_RWIT01000017.1"/>
</dbReference>
<keyword evidence="3" id="KW-1185">Reference proteome</keyword>
<sequence length="187" mass="20826">MILLRTLRTTLLLAATALVVGSCISPPEYSDTPEIEFKRITQERITDATGTYDKVVITVSYKDGDGDLGLRSTDTDPPFNVTKPDNTLNPDGYNYICRLQVRDAGGNFQDIVFSPNDPGYDGRYPRLTPDEQGDRKAPLKGDIDYSLQLFKNSVLRTGTVLRFKIKIKDRALHVSNEVVTDALTLQP</sequence>
<evidence type="ECO:0008006" key="4">
    <source>
        <dbReference type="Google" id="ProtNLM"/>
    </source>
</evidence>
<evidence type="ECO:0000313" key="3">
    <source>
        <dbReference type="Proteomes" id="UP000273500"/>
    </source>
</evidence>
<proteinExistence type="predicted"/>
<feature type="signal peptide" evidence="1">
    <location>
        <begin position="1"/>
        <end position="30"/>
    </location>
</feature>
<accession>A0A3R9N056</accession>
<keyword evidence="1" id="KW-0732">Signal</keyword>
<dbReference type="AlphaFoldDB" id="A0A3R9N056"/>
<comment type="caution">
    <text evidence="2">The sequence shown here is derived from an EMBL/GenBank/DDBJ whole genome shotgun (WGS) entry which is preliminary data.</text>
</comment>
<reference evidence="2 3" key="1">
    <citation type="submission" date="2018-12" db="EMBL/GenBank/DDBJ databases">
        <authorList>
            <person name="Feng G."/>
            <person name="Zhu H."/>
        </authorList>
    </citation>
    <scope>NUCLEOTIDE SEQUENCE [LARGE SCALE GENOMIC DNA]</scope>
    <source>
        <strain evidence="2 3">KCTC 12533</strain>
    </source>
</reference>
<dbReference type="EMBL" id="RWIT01000017">
    <property type="protein sequence ID" value="RSK44950.1"/>
    <property type="molecule type" value="Genomic_DNA"/>
</dbReference>
<dbReference type="OrthoDB" id="980982at2"/>